<feature type="domain" description="AB hydrolase-1" evidence="1">
    <location>
        <begin position="7"/>
        <end position="236"/>
    </location>
</feature>
<evidence type="ECO:0000313" key="2">
    <source>
        <dbReference type="EMBL" id="KAJ5108983.1"/>
    </source>
</evidence>
<dbReference type="PANTHER" id="PTHR37017:SF11">
    <property type="entry name" value="ESTERASE_LIPASE_THIOESTERASE DOMAIN-CONTAINING PROTEIN"/>
    <property type="match status" value="1"/>
</dbReference>
<dbReference type="OrthoDB" id="1263307at2759"/>
<dbReference type="Pfam" id="PF12697">
    <property type="entry name" value="Abhydrolase_6"/>
    <property type="match status" value="1"/>
</dbReference>
<accession>A0A9W9FYU2</accession>
<dbReference type="GO" id="GO:0017000">
    <property type="term" value="P:antibiotic biosynthetic process"/>
    <property type="evidence" value="ECO:0007669"/>
    <property type="project" value="UniProtKB-ARBA"/>
</dbReference>
<dbReference type="AlphaFoldDB" id="A0A9W9FYU2"/>
<comment type="caution">
    <text evidence="2">The sequence shown here is derived from an EMBL/GenBank/DDBJ whole genome shotgun (WGS) entry which is preliminary data.</text>
</comment>
<dbReference type="Proteomes" id="UP001149165">
    <property type="component" value="Unassembled WGS sequence"/>
</dbReference>
<dbReference type="PANTHER" id="PTHR37017">
    <property type="entry name" value="AB HYDROLASE-1 DOMAIN-CONTAINING PROTEIN-RELATED"/>
    <property type="match status" value="1"/>
</dbReference>
<reference evidence="2" key="2">
    <citation type="journal article" date="2023" name="IMA Fungus">
        <title>Comparative genomic study of the Penicillium genus elucidates a diverse pangenome and 15 lateral gene transfer events.</title>
        <authorList>
            <person name="Petersen C."/>
            <person name="Sorensen T."/>
            <person name="Nielsen M.R."/>
            <person name="Sondergaard T.E."/>
            <person name="Sorensen J.L."/>
            <person name="Fitzpatrick D.A."/>
            <person name="Frisvad J.C."/>
            <person name="Nielsen K.L."/>
        </authorList>
    </citation>
    <scope>NUCLEOTIDE SEQUENCE</scope>
    <source>
        <strain evidence="2">IBT 30069</strain>
    </source>
</reference>
<dbReference type="InterPro" id="IPR052897">
    <property type="entry name" value="Sec-Metab_Biosynth_Hydrolase"/>
</dbReference>
<reference evidence="2" key="1">
    <citation type="submission" date="2022-11" db="EMBL/GenBank/DDBJ databases">
        <authorList>
            <person name="Petersen C."/>
        </authorList>
    </citation>
    <scope>NUCLEOTIDE SEQUENCE</scope>
    <source>
        <strain evidence="2">IBT 30069</strain>
    </source>
</reference>
<evidence type="ECO:0000259" key="1">
    <source>
        <dbReference type="Pfam" id="PF12697"/>
    </source>
</evidence>
<name>A0A9W9FYU2_9EURO</name>
<sequence length="251" mass="28217">MSTPIFILIPGAFHTGETFERLHNLLEEKGHESQVISKPSTGGPKENGLHADIQHTKSIIEKLVLANRKVIVVNHSYAGLVGASAVEGLGYKQRVRRGEPGGVIMVVWMGSFVAMKGKSLFDLFGNRWPERIKPNYDTGYCSSSQEEKMFFNDLSFQEAQMWISKLEAQTLKSFLEPTLYEPWRDMPSMYIFCEQDGAIGIATQEKFARTLGDPVTYRIDASHSPFLSRPDEVVKALEIASREGQIRSEMN</sequence>
<evidence type="ECO:0000313" key="3">
    <source>
        <dbReference type="Proteomes" id="UP001149165"/>
    </source>
</evidence>
<dbReference type="GO" id="GO:0072330">
    <property type="term" value="P:monocarboxylic acid biosynthetic process"/>
    <property type="evidence" value="ECO:0007669"/>
    <property type="project" value="UniProtKB-ARBA"/>
</dbReference>
<gene>
    <name evidence="2" type="ORF">N7456_005658</name>
</gene>
<dbReference type="Gene3D" id="3.40.50.1820">
    <property type="entry name" value="alpha/beta hydrolase"/>
    <property type="match status" value="1"/>
</dbReference>
<organism evidence="2 3">
    <name type="scientific">Penicillium angulare</name>
    <dbReference type="NCBI Taxonomy" id="116970"/>
    <lineage>
        <taxon>Eukaryota</taxon>
        <taxon>Fungi</taxon>
        <taxon>Dikarya</taxon>
        <taxon>Ascomycota</taxon>
        <taxon>Pezizomycotina</taxon>
        <taxon>Eurotiomycetes</taxon>
        <taxon>Eurotiomycetidae</taxon>
        <taxon>Eurotiales</taxon>
        <taxon>Aspergillaceae</taxon>
        <taxon>Penicillium</taxon>
    </lineage>
</organism>
<keyword evidence="3" id="KW-1185">Reference proteome</keyword>
<protein>
    <recommendedName>
        <fullName evidence="1">AB hydrolase-1 domain-containing protein</fullName>
    </recommendedName>
</protein>
<dbReference type="SUPFAM" id="SSF53474">
    <property type="entry name" value="alpha/beta-Hydrolases"/>
    <property type="match status" value="1"/>
</dbReference>
<dbReference type="EMBL" id="JAPQKH010000003">
    <property type="protein sequence ID" value="KAJ5108983.1"/>
    <property type="molecule type" value="Genomic_DNA"/>
</dbReference>
<proteinExistence type="predicted"/>
<dbReference type="InterPro" id="IPR000073">
    <property type="entry name" value="AB_hydrolase_1"/>
</dbReference>
<dbReference type="InterPro" id="IPR029058">
    <property type="entry name" value="AB_hydrolase_fold"/>
</dbReference>